<evidence type="ECO:0000313" key="2">
    <source>
        <dbReference type="EMBL" id="GBG06339.1"/>
    </source>
</evidence>
<keyword evidence="3" id="KW-1185">Reference proteome</keyword>
<dbReference type="AlphaFoldDB" id="A0A2R5EL27"/>
<evidence type="ECO:0000256" key="1">
    <source>
        <dbReference type="SAM" id="SignalP"/>
    </source>
</evidence>
<dbReference type="EMBL" id="BDQX01000041">
    <property type="protein sequence ID" value="GBG06339.1"/>
    <property type="molecule type" value="Genomic_DNA"/>
</dbReference>
<comment type="caution">
    <text evidence="2">The sequence shown here is derived from an EMBL/GenBank/DDBJ whole genome shotgun (WGS) entry which is preliminary data.</text>
</comment>
<protein>
    <submittedName>
        <fullName evidence="2">Uncharacterized protein</fullName>
    </submittedName>
</protein>
<sequence>MKLKKFFIVVVAICMLSISQSAFASTATPFVVGIGDTSDAAIPLADPIANQVLLFLSNSSDVDWYVWENTSSVPKFVTGYLDNNAATQFQLASQVLINSNYSSLVFNPENSFYSIYLPPGGKAFFRVGATSSTVLSSNYDLMVVAWDA</sequence>
<evidence type="ECO:0000313" key="3">
    <source>
        <dbReference type="Proteomes" id="UP000245202"/>
    </source>
</evidence>
<dbReference type="Proteomes" id="UP000245202">
    <property type="component" value="Unassembled WGS sequence"/>
</dbReference>
<organism evidence="2 3">
    <name type="scientific">Paenibacillus agaridevorans</name>
    <dbReference type="NCBI Taxonomy" id="171404"/>
    <lineage>
        <taxon>Bacteria</taxon>
        <taxon>Bacillati</taxon>
        <taxon>Bacillota</taxon>
        <taxon>Bacilli</taxon>
        <taxon>Bacillales</taxon>
        <taxon>Paenibacillaceae</taxon>
        <taxon>Paenibacillus</taxon>
    </lineage>
</organism>
<gene>
    <name evidence="2" type="ORF">PAT3040_00864</name>
</gene>
<reference evidence="2 3" key="1">
    <citation type="submission" date="2017-08" db="EMBL/GenBank/DDBJ databases">
        <title>Substantial Increase in Enzyme Production by Combined Drug-Resistance Mutations in Paenibacillus agaridevorans.</title>
        <authorList>
            <person name="Tanaka Y."/>
            <person name="Funane K."/>
            <person name="Hosaka T."/>
            <person name="Shiwa Y."/>
            <person name="Fujita N."/>
            <person name="Miyazaki T."/>
            <person name="Yoshikawa H."/>
            <person name="Murakami K."/>
            <person name="Kasahara K."/>
            <person name="Inaoka T."/>
            <person name="Hiraga Y."/>
            <person name="Ochi K."/>
        </authorList>
    </citation>
    <scope>NUCLEOTIDE SEQUENCE [LARGE SCALE GENOMIC DNA]</scope>
    <source>
        <strain evidence="2 3">T-3040</strain>
    </source>
</reference>
<feature type="signal peptide" evidence="1">
    <location>
        <begin position="1"/>
        <end position="24"/>
    </location>
</feature>
<name>A0A2R5EL27_9BACL</name>
<feature type="chain" id="PRO_5015321553" evidence="1">
    <location>
        <begin position="25"/>
        <end position="148"/>
    </location>
</feature>
<dbReference type="RefSeq" id="WP_108991655.1">
    <property type="nucleotide sequence ID" value="NZ_BDQX01000041.1"/>
</dbReference>
<keyword evidence="1" id="KW-0732">Signal</keyword>
<accession>A0A2R5EL27</accession>
<proteinExistence type="predicted"/>